<dbReference type="AlphaFoldDB" id="B7KMP6"/>
<sequence length="185" mass="21281">MATETLTKLDDELELLLTHLSSDNPEDRAIAEEIFNNDFLPRLEKKIDDYVKAIKYQEGLLNYRLSEIERIKKLAESSRNTITWLKCKLQAFMENRVLELGDKGKKLEGKLSKISLCTNGGKLPVWFNPELKEKDYPDQYLEYVPTLNKSALVDAVVNSQDGEIRDRTGRLVAKVMPRGEHLRIS</sequence>
<evidence type="ECO:0000313" key="2">
    <source>
        <dbReference type="Proteomes" id="UP000002384"/>
    </source>
</evidence>
<geneLocation type="plasmid" evidence="1 2">
    <name>pP742402</name>
</geneLocation>
<dbReference type="HOGENOM" id="CLU_1472879_0_0_3"/>
<dbReference type="InterPro" id="IPR008840">
    <property type="entry name" value="Sipho_Gp157"/>
</dbReference>
<accession>B7KMP6</accession>
<proteinExistence type="predicted"/>
<dbReference type="EMBL" id="CP001293">
    <property type="protein sequence ID" value="ACK74068.1"/>
    <property type="molecule type" value="Genomic_DNA"/>
</dbReference>
<dbReference type="OrthoDB" id="425370at2"/>
<organism evidence="1 2">
    <name type="scientific">Gloeothece citriformis (strain PCC 7424)</name>
    <name type="common">Cyanothece sp. (strain PCC 7424)</name>
    <dbReference type="NCBI Taxonomy" id="65393"/>
    <lineage>
        <taxon>Bacteria</taxon>
        <taxon>Bacillati</taxon>
        <taxon>Cyanobacteriota</taxon>
        <taxon>Cyanophyceae</taxon>
        <taxon>Oscillatoriophycideae</taxon>
        <taxon>Chroococcales</taxon>
        <taxon>Aphanothecaceae</taxon>
        <taxon>Gloeothece</taxon>
        <taxon>Gloeothece citriformis</taxon>
    </lineage>
</organism>
<keyword evidence="2" id="KW-1185">Reference proteome</keyword>
<dbReference type="Proteomes" id="UP000002384">
    <property type="component" value="Plasmid pP742402"/>
</dbReference>
<gene>
    <name evidence="1" type="ordered locus">PCC7424_5499</name>
</gene>
<protein>
    <recommendedName>
        <fullName evidence="3">Siphovirus Gp157 family protein</fullName>
    </recommendedName>
</protein>
<keyword evidence="1" id="KW-0614">Plasmid</keyword>
<dbReference type="Pfam" id="PF05565">
    <property type="entry name" value="Sipho_Gp157"/>
    <property type="match status" value="1"/>
</dbReference>
<reference evidence="2" key="1">
    <citation type="journal article" date="2011" name="MBio">
        <title>Novel metabolic attributes of the genus Cyanothece, comprising a group of unicellular nitrogen-fixing Cyanobacteria.</title>
        <authorList>
            <person name="Bandyopadhyay A."/>
            <person name="Elvitigala T."/>
            <person name="Welsh E."/>
            <person name="Stockel J."/>
            <person name="Liberton M."/>
            <person name="Min H."/>
            <person name="Sherman L.A."/>
            <person name="Pakrasi H.B."/>
        </authorList>
    </citation>
    <scope>NUCLEOTIDE SEQUENCE [LARGE SCALE GENOMIC DNA]</scope>
    <source>
        <strain evidence="2">PCC 7424</strain>
        <plasmid evidence="2">pP742402</plasmid>
    </source>
</reference>
<dbReference type="RefSeq" id="WP_012599575.1">
    <property type="nucleotide sequence ID" value="NC_011737.1"/>
</dbReference>
<evidence type="ECO:0000313" key="1">
    <source>
        <dbReference type="EMBL" id="ACK74068.1"/>
    </source>
</evidence>
<evidence type="ECO:0008006" key="3">
    <source>
        <dbReference type="Google" id="ProtNLM"/>
    </source>
</evidence>
<dbReference type="KEGG" id="cyc:PCC7424_5499"/>
<name>B7KMP6_GLOC7</name>